<evidence type="ECO:0000313" key="4">
    <source>
        <dbReference type="Proteomes" id="UP001144347"/>
    </source>
</evidence>
<name>A0ABT4L9A4_9SPHI</name>
<dbReference type="PANTHER" id="PTHR12147">
    <property type="entry name" value="METALLOPEPTIDASE M28 FAMILY MEMBER"/>
    <property type="match status" value="1"/>
</dbReference>
<organism evidence="3 4">
    <name type="scientific">Pedobacter punctiformis</name>
    <dbReference type="NCBI Taxonomy" id="3004097"/>
    <lineage>
        <taxon>Bacteria</taxon>
        <taxon>Pseudomonadati</taxon>
        <taxon>Bacteroidota</taxon>
        <taxon>Sphingobacteriia</taxon>
        <taxon>Sphingobacteriales</taxon>
        <taxon>Sphingobacteriaceae</taxon>
        <taxon>Pedobacter</taxon>
    </lineage>
</organism>
<dbReference type="InterPro" id="IPR007484">
    <property type="entry name" value="Peptidase_M28"/>
</dbReference>
<reference evidence="3" key="1">
    <citation type="submission" date="2022-12" db="EMBL/GenBank/DDBJ databases">
        <title>Genome sequence of HCMS5-2.</title>
        <authorList>
            <person name="Woo H."/>
        </authorList>
    </citation>
    <scope>NUCLEOTIDE SEQUENCE</scope>
    <source>
        <strain evidence="3">HCMS5-2</strain>
    </source>
</reference>
<dbReference type="PANTHER" id="PTHR12147:SF26">
    <property type="entry name" value="PEPTIDASE M28 DOMAIN-CONTAINING PROTEIN"/>
    <property type="match status" value="1"/>
</dbReference>
<sequence length="302" mass="34721">MRLALLLMIMSISFCHASNDSDTSIIKRHLTVLTKTQKYRNYHNIDQLNKTADYIRSVFRLYTDNVFIQEYTVNNQVYKNIICSFNISAKKRIVVGAHYDVCNEQEGADDNASGVVGLLELARQLKGKKLNHRIDLVAYTLEEPPYFRTEFMGSYIHAKSLISRKADVLGMVSLEMIGYFKDKSKSQDYPIGLLSMFYGDKGDYITIVKKIAAGKFANQFNHIFRSARTIKTKTFTGPKSLSGIDFSDHLNYWKFGFSALMITDTSFYRNKNYHQKTDQMDTLDLNRMAKVIDAVRITLLKL</sequence>
<evidence type="ECO:0000256" key="1">
    <source>
        <dbReference type="SAM" id="SignalP"/>
    </source>
</evidence>
<keyword evidence="4" id="KW-1185">Reference proteome</keyword>
<dbReference type="Pfam" id="PF04389">
    <property type="entry name" value="Peptidase_M28"/>
    <property type="match status" value="1"/>
</dbReference>
<evidence type="ECO:0000313" key="3">
    <source>
        <dbReference type="EMBL" id="MCZ4244478.1"/>
    </source>
</evidence>
<protein>
    <submittedName>
        <fullName evidence="3">M28 family peptidase</fullName>
    </submittedName>
</protein>
<keyword evidence="1" id="KW-0732">Signal</keyword>
<feature type="domain" description="Peptidase M28" evidence="2">
    <location>
        <begin position="80"/>
        <end position="295"/>
    </location>
</feature>
<dbReference type="Proteomes" id="UP001144347">
    <property type="component" value="Unassembled WGS sequence"/>
</dbReference>
<feature type="signal peptide" evidence="1">
    <location>
        <begin position="1"/>
        <end position="17"/>
    </location>
</feature>
<feature type="chain" id="PRO_5046508394" evidence="1">
    <location>
        <begin position="18"/>
        <end position="302"/>
    </location>
</feature>
<proteinExistence type="predicted"/>
<dbReference type="InterPro" id="IPR018247">
    <property type="entry name" value="EF_Hand_1_Ca_BS"/>
</dbReference>
<comment type="caution">
    <text evidence="3">The sequence shown here is derived from an EMBL/GenBank/DDBJ whole genome shotgun (WGS) entry which is preliminary data.</text>
</comment>
<dbReference type="EMBL" id="JAPWGM010000003">
    <property type="protein sequence ID" value="MCZ4244478.1"/>
    <property type="molecule type" value="Genomic_DNA"/>
</dbReference>
<accession>A0ABT4L9A4</accession>
<gene>
    <name evidence="3" type="ORF">O0955_10730</name>
</gene>
<dbReference type="RefSeq" id="WP_269427546.1">
    <property type="nucleotide sequence ID" value="NZ_JAPWGM010000003.1"/>
</dbReference>
<dbReference type="SUPFAM" id="SSF53187">
    <property type="entry name" value="Zn-dependent exopeptidases"/>
    <property type="match status" value="1"/>
</dbReference>
<dbReference type="InterPro" id="IPR045175">
    <property type="entry name" value="M28_fam"/>
</dbReference>
<dbReference type="PROSITE" id="PS00018">
    <property type="entry name" value="EF_HAND_1"/>
    <property type="match status" value="1"/>
</dbReference>
<evidence type="ECO:0000259" key="2">
    <source>
        <dbReference type="Pfam" id="PF04389"/>
    </source>
</evidence>
<dbReference type="Gene3D" id="3.40.630.10">
    <property type="entry name" value="Zn peptidases"/>
    <property type="match status" value="1"/>
</dbReference>